<dbReference type="Gene3D" id="3.40.50.1820">
    <property type="entry name" value="alpha/beta hydrolase"/>
    <property type="match status" value="1"/>
</dbReference>
<dbReference type="InterPro" id="IPR050300">
    <property type="entry name" value="GDXG_lipolytic_enzyme"/>
</dbReference>
<dbReference type="Pfam" id="PF07859">
    <property type="entry name" value="Abhydrolase_3"/>
    <property type="match status" value="1"/>
</dbReference>
<keyword evidence="6" id="KW-1185">Reference proteome</keyword>
<dbReference type="PROSITE" id="PS01174">
    <property type="entry name" value="LIPASE_GDXG_SER"/>
    <property type="match status" value="1"/>
</dbReference>
<dbReference type="PANTHER" id="PTHR48081">
    <property type="entry name" value="AB HYDROLASE SUPERFAMILY PROTEIN C4A8.06C"/>
    <property type="match status" value="1"/>
</dbReference>
<dbReference type="RefSeq" id="WP_253864915.1">
    <property type="nucleotide sequence ID" value="NZ_BAAALN010000002.1"/>
</dbReference>
<keyword evidence="2 5" id="KW-0378">Hydrolase</keyword>
<proteinExistence type="inferred from homology"/>
<dbReference type="EMBL" id="BAAALN010000002">
    <property type="protein sequence ID" value="GAA1226346.1"/>
    <property type="molecule type" value="Genomic_DNA"/>
</dbReference>
<reference evidence="5 6" key="1">
    <citation type="journal article" date="2019" name="Int. J. Syst. Evol. Microbiol.">
        <title>The Global Catalogue of Microorganisms (GCM) 10K type strain sequencing project: providing services to taxonomists for standard genome sequencing and annotation.</title>
        <authorList>
            <consortium name="The Broad Institute Genomics Platform"/>
            <consortium name="The Broad Institute Genome Sequencing Center for Infectious Disease"/>
            <person name="Wu L."/>
            <person name="Ma J."/>
        </authorList>
    </citation>
    <scope>NUCLEOTIDE SEQUENCE [LARGE SCALE GENOMIC DNA]</scope>
    <source>
        <strain evidence="5 6">JCM 13023</strain>
    </source>
</reference>
<gene>
    <name evidence="5" type="ORF">GCM10009676_05400</name>
</gene>
<feature type="active site" evidence="3">
    <location>
        <position position="170"/>
    </location>
</feature>
<dbReference type="InterPro" id="IPR033140">
    <property type="entry name" value="Lipase_GDXG_put_SER_AS"/>
</dbReference>
<evidence type="ECO:0000256" key="2">
    <source>
        <dbReference type="ARBA" id="ARBA00022801"/>
    </source>
</evidence>
<evidence type="ECO:0000313" key="5">
    <source>
        <dbReference type="EMBL" id="GAA1226346.1"/>
    </source>
</evidence>
<evidence type="ECO:0000256" key="1">
    <source>
        <dbReference type="ARBA" id="ARBA00010515"/>
    </source>
</evidence>
<accession>A0ABN1W0R7</accession>
<name>A0ABN1W0R7_9PSEU</name>
<feature type="domain" description="Alpha/beta hydrolase fold-3" evidence="4">
    <location>
        <begin position="92"/>
        <end position="298"/>
    </location>
</feature>
<comment type="caution">
    <text evidence="5">The sequence shown here is derived from an EMBL/GenBank/DDBJ whole genome shotgun (WGS) entry which is preliminary data.</text>
</comment>
<evidence type="ECO:0000259" key="4">
    <source>
        <dbReference type="Pfam" id="PF07859"/>
    </source>
</evidence>
<dbReference type="InterPro" id="IPR013094">
    <property type="entry name" value="AB_hydrolase_3"/>
</dbReference>
<protein>
    <submittedName>
        <fullName evidence="5">Alpha/beta hydrolase</fullName>
    </submittedName>
</protein>
<dbReference type="PANTHER" id="PTHR48081:SF8">
    <property type="entry name" value="ALPHA_BETA HYDROLASE FOLD-3 DOMAIN-CONTAINING PROTEIN-RELATED"/>
    <property type="match status" value="1"/>
</dbReference>
<dbReference type="Proteomes" id="UP001500653">
    <property type="component" value="Unassembled WGS sequence"/>
</dbReference>
<evidence type="ECO:0000313" key="6">
    <source>
        <dbReference type="Proteomes" id="UP001500653"/>
    </source>
</evidence>
<comment type="similarity">
    <text evidence="1">Belongs to the 'GDXG' lipolytic enzyme family.</text>
</comment>
<organism evidence="5 6">
    <name type="scientific">Prauserella halophila</name>
    <dbReference type="NCBI Taxonomy" id="185641"/>
    <lineage>
        <taxon>Bacteria</taxon>
        <taxon>Bacillati</taxon>
        <taxon>Actinomycetota</taxon>
        <taxon>Actinomycetes</taxon>
        <taxon>Pseudonocardiales</taxon>
        <taxon>Pseudonocardiaceae</taxon>
        <taxon>Prauserella</taxon>
    </lineage>
</organism>
<dbReference type="SUPFAM" id="SSF53474">
    <property type="entry name" value="alpha/beta-Hydrolases"/>
    <property type="match status" value="1"/>
</dbReference>
<dbReference type="GO" id="GO:0016787">
    <property type="term" value="F:hydrolase activity"/>
    <property type="evidence" value="ECO:0007669"/>
    <property type="project" value="UniProtKB-KW"/>
</dbReference>
<evidence type="ECO:0000256" key="3">
    <source>
        <dbReference type="PROSITE-ProRule" id="PRU10038"/>
    </source>
</evidence>
<sequence>MSEAGAEATSRVGPITGAVDRMRTVLEEGFPPVWEMTGEQARAAMDARVQPVANLDDVRSATDRWLPPDPGQEALRVRVYEPHGQPRPRAGVVFCHGGGFVFCSVESHDGFCRRMARDLDAVVVSVDYRPAPEHPAPAAAEDAYRATCWAADNTTALGIDPERLVVAGDSAGGNLAAAVALMARDRDGPRVAAQALLYPVIEPDFTTESYRRYSTGQVNTLAAMQWYWQQYVPGDLPEPGEYVVPSRAATLAGLPPAVVVSAARDPLYSEGEAYATALRGAGVPVRRRTYPELFHGFLTILPFAPAASARDLLWADLQAQLDRPTSNQETRR</sequence>
<dbReference type="InterPro" id="IPR029058">
    <property type="entry name" value="AB_hydrolase_fold"/>
</dbReference>